<sequence>MADDLSKRGPQDAARINVNESHEVRYWTQTLGVTEAQLRSAVAAAGVEVKDIRTYLGKP</sequence>
<gene>
    <name evidence="1" type="ORF">RT97_08935</name>
</gene>
<evidence type="ECO:0008006" key="3">
    <source>
        <dbReference type="Google" id="ProtNLM"/>
    </source>
</evidence>
<name>A0A0D0LXC6_VARPD</name>
<dbReference type="Pfam" id="PF12244">
    <property type="entry name" value="DUF3606"/>
    <property type="match status" value="1"/>
</dbReference>
<dbReference type="RefSeq" id="WP_042578428.1">
    <property type="nucleotide sequence ID" value="NZ_JXQQ01000018.1"/>
</dbReference>
<dbReference type="InterPro" id="IPR022037">
    <property type="entry name" value="DUF3606"/>
</dbReference>
<comment type="caution">
    <text evidence="1">The sequence shown here is derived from an EMBL/GenBank/DDBJ whole genome shotgun (WGS) entry which is preliminary data.</text>
</comment>
<evidence type="ECO:0000313" key="2">
    <source>
        <dbReference type="Proteomes" id="UP000032067"/>
    </source>
</evidence>
<dbReference type="Proteomes" id="UP000032067">
    <property type="component" value="Unassembled WGS sequence"/>
</dbReference>
<dbReference type="EMBL" id="JXQQ01000018">
    <property type="protein sequence ID" value="KIQ33943.1"/>
    <property type="molecule type" value="Genomic_DNA"/>
</dbReference>
<organism evidence="1 2">
    <name type="scientific">Variovorax paradoxus</name>
    <dbReference type="NCBI Taxonomy" id="34073"/>
    <lineage>
        <taxon>Bacteria</taxon>
        <taxon>Pseudomonadati</taxon>
        <taxon>Pseudomonadota</taxon>
        <taxon>Betaproteobacteria</taxon>
        <taxon>Burkholderiales</taxon>
        <taxon>Comamonadaceae</taxon>
        <taxon>Variovorax</taxon>
    </lineage>
</organism>
<accession>A0A0D0LXC6</accession>
<dbReference type="AlphaFoldDB" id="A0A0D0LXC6"/>
<reference evidence="1 2" key="1">
    <citation type="submission" date="2014-12" db="EMBL/GenBank/DDBJ databases">
        <title>16Stimator: statistical estimation of ribosomal gene copy numbers from draft genome assemblies.</title>
        <authorList>
            <person name="Perisin M.A."/>
            <person name="Vetter M."/>
            <person name="Gilbert J.A."/>
            <person name="Bergelson J."/>
        </authorList>
    </citation>
    <scope>NUCLEOTIDE SEQUENCE [LARGE SCALE GENOMIC DNA]</scope>
    <source>
        <strain evidence="1 2">MEDvA23</strain>
    </source>
</reference>
<evidence type="ECO:0000313" key="1">
    <source>
        <dbReference type="EMBL" id="KIQ33943.1"/>
    </source>
</evidence>
<proteinExistence type="predicted"/>
<protein>
    <recommendedName>
        <fullName evidence="3">DUF3606 domain-containing protein</fullName>
    </recommendedName>
</protein>
<dbReference type="OrthoDB" id="7030114at2"/>